<evidence type="ECO:0000256" key="5">
    <source>
        <dbReference type="RuleBase" id="RU365031"/>
    </source>
</evidence>
<comment type="similarity">
    <text evidence="1 5">Belongs to the antibiotic N-acetyltransferase family.</text>
</comment>
<dbReference type="Pfam" id="PF02522">
    <property type="entry name" value="Antibiotic_NAT"/>
    <property type="match status" value="1"/>
</dbReference>
<sequence length="266" mass="29155">MSAIDIATRSLADGWRSSGLENRDVVLIHSSARRTLGRLKAAGVSPSTEIILRSFLESVGLEGTLVFPLFNFDFTTGLPFDIRSSPSKMGALTEAARLHPGAVRTGHPIYSFVAIGKRAAEFEGITNFSGYGPDSPFAVLREMDGKIASLDLPDQHSMTFYHYVEEMCAVPYRYHKAFTGPYTDAAGVTESRTFGLFVRNIEEGVKTYVDPMGEELWNSSLYSGSRPNEGTGLRVISARAMFDATESVITSGRAHGMLYRKETDSE</sequence>
<evidence type="ECO:0000256" key="4">
    <source>
        <dbReference type="ARBA" id="ARBA00023315"/>
    </source>
</evidence>
<dbReference type="RefSeq" id="WP_379097615.1">
    <property type="nucleotide sequence ID" value="NZ_JBHUGZ010000007.1"/>
</dbReference>
<dbReference type="PANTHER" id="PTHR11104:SF0">
    <property type="entry name" value="SPBETA PROPHAGE-DERIVED AMINOGLYCOSIDE N(3')-ACETYLTRANSFERASE-LIKE PROTEIN YOKD"/>
    <property type="match status" value="1"/>
</dbReference>
<accession>A0ABW4U946</accession>
<evidence type="ECO:0000256" key="3">
    <source>
        <dbReference type="ARBA" id="ARBA00022679"/>
    </source>
</evidence>
<dbReference type="SUPFAM" id="SSF110710">
    <property type="entry name" value="TTHA0583/YokD-like"/>
    <property type="match status" value="1"/>
</dbReference>
<reference evidence="7" key="1">
    <citation type="journal article" date="2019" name="Int. J. Syst. Evol. Microbiol.">
        <title>The Global Catalogue of Microorganisms (GCM) 10K type strain sequencing project: providing services to taxonomists for standard genome sequencing and annotation.</title>
        <authorList>
            <consortium name="The Broad Institute Genomics Platform"/>
            <consortium name="The Broad Institute Genome Sequencing Center for Infectious Disease"/>
            <person name="Wu L."/>
            <person name="Ma J."/>
        </authorList>
    </citation>
    <scope>NUCLEOTIDE SEQUENCE [LARGE SCALE GENOMIC DNA]</scope>
    <source>
        <strain evidence="7">CGMCC 1.16225</strain>
    </source>
</reference>
<keyword evidence="3 5" id="KW-0808">Transferase</keyword>
<keyword evidence="5" id="KW-0046">Antibiotic resistance</keyword>
<keyword evidence="7" id="KW-1185">Reference proteome</keyword>
<dbReference type="InterPro" id="IPR003679">
    <property type="entry name" value="Amioglycoside_AcTrfase"/>
</dbReference>
<dbReference type="InterPro" id="IPR028345">
    <property type="entry name" value="Antibiotic_NAT-like"/>
</dbReference>
<comment type="caution">
    <text evidence="6">The sequence shown here is derived from an EMBL/GenBank/DDBJ whole genome shotgun (WGS) entry which is preliminary data.</text>
</comment>
<evidence type="ECO:0000256" key="1">
    <source>
        <dbReference type="ARBA" id="ARBA00006383"/>
    </source>
</evidence>
<comment type="catalytic activity">
    <reaction evidence="5">
        <text>a 2-deoxystreptamine antibiotic + acetyl-CoA = an N(3)-acetyl-2-deoxystreptamine antibiotic + CoA + H(+)</text>
        <dbReference type="Rhea" id="RHEA:12665"/>
        <dbReference type="ChEBI" id="CHEBI:15378"/>
        <dbReference type="ChEBI" id="CHEBI:57287"/>
        <dbReference type="ChEBI" id="CHEBI:57288"/>
        <dbReference type="ChEBI" id="CHEBI:57921"/>
        <dbReference type="ChEBI" id="CHEBI:77452"/>
        <dbReference type="EC" id="2.3.1.81"/>
    </reaction>
</comment>
<proteinExistence type="inferred from homology"/>
<organism evidence="6 7">
    <name type="scientific">Mesorhizobium newzealandense</name>
    <dbReference type="NCBI Taxonomy" id="1300302"/>
    <lineage>
        <taxon>Bacteria</taxon>
        <taxon>Pseudomonadati</taxon>
        <taxon>Pseudomonadota</taxon>
        <taxon>Alphaproteobacteria</taxon>
        <taxon>Hyphomicrobiales</taxon>
        <taxon>Phyllobacteriaceae</taxon>
        <taxon>Mesorhizobium</taxon>
    </lineage>
</organism>
<protein>
    <recommendedName>
        <fullName evidence="2 5">Aminoglycoside N(3)-acetyltransferase</fullName>
        <ecNumber evidence="5">2.3.1.-</ecNumber>
    </recommendedName>
</protein>
<evidence type="ECO:0000256" key="2">
    <source>
        <dbReference type="ARBA" id="ARBA00012882"/>
    </source>
</evidence>
<dbReference type="Proteomes" id="UP001597405">
    <property type="component" value="Unassembled WGS sequence"/>
</dbReference>
<name>A0ABW4U946_9HYPH</name>
<dbReference type="EC" id="2.3.1.-" evidence="5"/>
<evidence type="ECO:0000313" key="6">
    <source>
        <dbReference type="EMBL" id="MFD1983364.1"/>
    </source>
</evidence>
<dbReference type="EMBL" id="JBHUGZ010000007">
    <property type="protein sequence ID" value="MFD1983364.1"/>
    <property type="molecule type" value="Genomic_DNA"/>
</dbReference>
<keyword evidence="4 5" id="KW-0012">Acyltransferase</keyword>
<evidence type="ECO:0000313" key="7">
    <source>
        <dbReference type="Proteomes" id="UP001597405"/>
    </source>
</evidence>
<dbReference type="PANTHER" id="PTHR11104">
    <property type="entry name" value="AMINOGLYCOSIDE N3-ACETYLTRANSFERASE"/>
    <property type="match status" value="1"/>
</dbReference>
<gene>
    <name evidence="6" type="ORF">ACFSOZ_11865</name>
</gene>